<dbReference type="PROSITE" id="PS00194">
    <property type="entry name" value="THIOREDOXIN_1"/>
    <property type="match status" value="1"/>
</dbReference>
<evidence type="ECO:0000256" key="3">
    <source>
        <dbReference type="SAM" id="SignalP"/>
    </source>
</evidence>
<dbReference type="Proteomes" id="UP000216035">
    <property type="component" value="Unassembled WGS sequence"/>
</dbReference>
<proteinExistence type="predicted"/>
<sequence>MKKILLFGFLMVSFLGMSQDVKWLTLEEALVAQQKNPKPIFMDVYTTWCGPCKMLDKNTFVDPSVTAIINEKYYAVKFNAEGNDEVNFKGETYSNPGYDPNKKGRNSQHQFAQFLKVPGYPSMVIISPAGEIKETIVGYHTPENLIARIK</sequence>
<dbReference type="PANTHER" id="PTHR15337">
    <property type="entry name" value="ANTERIOR GRADIENT PROTEIN-RELATED"/>
    <property type="match status" value="1"/>
</dbReference>
<dbReference type="PROSITE" id="PS51352">
    <property type="entry name" value="THIOREDOXIN_2"/>
    <property type="match status" value="1"/>
</dbReference>
<dbReference type="SUPFAM" id="SSF52833">
    <property type="entry name" value="Thioredoxin-like"/>
    <property type="match status" value="1"/>
</dbReference>
<dbReference type="Gene3D" id="3.40.30.10">
    <property type="entry name" value="Glutaredoxin"/>
    <property type="match status" value="1"/>
</dbReference>
<dbReference type="AlphaFoldDB" id="A0A255ZN42"/>
<dbReference type="PANTHER" id="PTHR15337:SF11">
    <property type="entry name" value="THIOREDOXIN DOMAIN-CONTAINING PROTEIN"/>
    <property type="match status" value="1"/>
</dbReference>
<accession>A0A255ZN42</accession>
<evidence type="ECO:0000259" key="4">
    <source>
        <dbReference type="PROSITE" id="PS51352"/>
    </source>
</evidence>
<dbReference type="InterPro" id="IPR051099">
    <property type="entry name" value="AGR/TXD"/>
</dbReference>
<dbReference type="InterPro" id="IPR017937">
    <property type="entry name" value="Thioredoxin_CS"/>
</dbReference>
<name>A0A255ZN42_9FLAO</name>
<reference evidence="5 6" key="1">
    <citation type="submission" date="2017-07" db="EMBL/GenBank/DDBJ databases">
        <title>Flavobacterium cyanobacteriorum sp. nov., isolated from cyanobacterial aggregates in a eutrophic lake.</title>
        <authorList>
            <person name="Cai H."/>
        </authorList>
    </citation>
    <scope>NUCLEOTIDE SEQUENCE [LARGE SCALE GENOMIC DNA]</scope>
    <source>
        <strain evidence="5 6">TH167</strain>
    </source>
</reference>
<keyword evidence="2" id="KW-0676">Redox-active center</keyword>
<evidence type="ECO:0000256" key="2">
    <source>
        <dbReference type="ARBA" id="ARBA00023284"/>
    </source>
</evidence>
<keyword evidence="6" id="KW-1185">Reference proteome</keyword>
<dbReference type="InterPro" id="IPR036249">
    <property type="entry name" value="Thioredoxin-like_sf"/>
</dbReference>
<feature type="signal peptide" evidence="3">
    <location>
        <begin position="1"/>
        <end position="18"/>
    </location>
</feature>
<comment type="caution">
    <text evidence="5">The sequence shown here is derived from an EMBL/GenBank/DDBJ whole genome shotgun (WGS) entry which is preliminary data.</text>
</comment>
<dbReference type="RefSeq" id="WP_094487101.1">
    <property type="nucleotide sequence ID" value="NZ_NOXX01000215.1"/>
</dbReference>
<evidence type="ECO:0000313" key="5">
    <source>
        <dbReference type="EMBL" id="OYQ42305.1"/>
    </source>
</evidence>
<dbReference type="Pfam" id="PF13098">
    <property type="entry name" value="Thioredoxin_2"/>
    <property type="match status" value="1"/>
</dbReference>
<dbReference type="InterPro" id="IPR012336">
    <property type="entry name" value="Thioredoxin-like_fold"/>
</dbReference>
<evidence type="ECO:0000256" key="1">
    <source>
        <dbReference type="ARBA" id="ARBA00022729"/>
    </source>
</evidence>
<dbReference type="OrthoDB" id="9811036at2"/>
<dbReference type="InterPro" id="IPR013766">
    <property type="entry name" value="Thioredoxin_domain"/>
</dbReference>
<feature type="domain" description="Thioredoxin" evidence="4">
    <location>
        <begin position="5"/>
        <end position="150"/>
    </location>
</feature>
<feature type="chain" id="PRO_5013350265" evidence="3">
    <location>
        <begin position="19"/>
        <end position="150"/>
    </location>
</feature>
<dbReference type="EMBL" id="NOXX01000215">
    <property type="protein sequence ID" value="OYQ42305.1"/>
    <property type="molecule type" value="Genomic_DNA"/>
</dbReference>
<organism evidence="5 6">
    <name type="scientific">Flavobacterium aurantiibacter</name>
    <dbReference type="NCBI Taxonomy" id="2023067"/>
    <lineage>
        <taxon>Bacteria</taxon>
        <taxon>Pseudomonadati</taxon>
        <taxon>Bacteroidota</taxon>
        <taxon>Flavobacteriia</taxon>
        <taxon>Flavobacteriales</taxon>
        <taxon>Flavobacteriaceae</taxon>
        <taxon>Flavobacterium</taxon>
    </lineage>
</organism>
<evidence type="ECO:0000313" key="6">
    <source>
        <dbReference type="Proteomes" id="UP000216035"/>
    </source>
</evidence>
<protein>
    <submittedName>
        <fullName evidence="5">Thioredoxin</fullName>
    </submittedName>
</protein>
<gene>
    <name evidence="5" type="ORF">CHX27_12450</name>
</gene>
<keyword evidence="1 3" id="KW-0732">Signal</keyword>